<dbReference type="SUPFAM" id="SSF90112">
    <property type="entry name" value="Neurotransmitter-gated ion-channel transmembrane pore"/>
    <property type="match status" value="1"/>
</dbReference>
<gene>
    <name evidence="5" type="primary">LOC111130746</name>
</gene>
<dbReference type="Proteomes" id="UP000694844">
    <property type="component" value="Chromosome 4"/>
</dbReference>
<evidence type="ECO:0000313" key="4">
    <source>
        <dbReference type="Proteomes" id="UP000694844"/>
    </source>
</evidence>
<feature type="transmembrane region" description="Helical" evidence="1">
    <location>
        <begin position="141"/>
        <end position="161"/>
    </location>
</feature>
<feature type="signal peptide" evidence="2">
    <location>
        <begin position="1"/>
        <end position="16"/>
    </location>
</feature>
<keyword evidence="1" id="KW-1133">Transmembrane helix</keyword>
<feature type="chain" id="PRO_5034474246" evidence="2">
    <location>
        <begin position="17"/>
        <end position="164"/>
    </location>
</feature>
<evidence type="ECO:0000313" key="5">
    <source>
        <dbReference type="RefSeq" id="XP_022333677.1"/>
    </source>
</evidence>
<name>A0A8B8DZH7_CRAVI</name>
<dbReference type="Gene3D" id="1.20.58.390">
    <property type="entry name" value="Neurotransmitter-gated ion-channel transmembrane domain"/>
    <property type="match status" value="2"/>
</dbReference>
<protein>
    <submittedName>
        <fullName evidence="5">Neuronal acetylcholine receptor subunit alpha-3-like</fullName>
    </submittedName>
</protein>
<reference evidence="5" key="1">
    <citation type="submission" date="2025-08" db="UniProtKB">
        <authorList>
            <consortium name="RefSeq"/>
        </authorList>
    </citation>
    <scope>IDENTIFICATION</scope>
    <source>
        <tissue evidence="5">Whole sample</tissue>
    </source>
</reference>
<keyword evidence="4" id="KW-1185">Reference proteome</keyword>
<dbReference type="InterPro" id="IPR036719">
    <property type="entry name" value="Neuro-gated_channel_TM_sf"/>
</dbReference>
<dbReference type="GO" id="GO:0016020">
    <property type="term" value="C:membrane"/>
    <property type="evidence" value="ECO:0007669"/>
    <property type="project" value="InterPro"/>
</dbReference>
<dbReference type="GO" id="GO:0006811">
    <property type="term" value="P:monoatomic ion transport"/>
    <property type="evidence" value="ECO:0007669"/>
    <property type="project" value="InterPro"/>
</dbReference>
<evidence type="ECO:0000256" key="2">
    <source>
        <dbReference type="SAM" id="SignalP"/>
    </source>
</evidence>
<proteinExistence type="predicted"/>
<dbReference type="GeneID" id="111130746"/>
<dbReference type="AlphaFoldDB" id="A0A8B8DZH7"/>
<keyword evidence="2" id="KW-0732">Signal</keyword>
<evidence type="ECO:0000256" key="1">
    <source>
        <dbReference type="SAM" id="Phobius"/>
    </source>
</evidence>
<dbReference type="Pfam" id="PF02932">
    <property type="entry name" value="Neur_chan_memb"/>
    <property type="match status" value="1"/>
</dbReference>
<feature type="domain" description="Neurotransmitter-gated ion-channel transmembrane" evidence="3">
    <location>
        <begin position="1"/>
        <end position="157"/>
    </location>
</feature>
<dbReference type="KEGG" id="cvn:111130746"/>
<keyword evidence="1" id="KW-0472">Membrane</keyword>
<evidence type="ECO:0000259" key="3">
    <source>
        <dbReference type="Pfam" id="PF02932"/>
    </source>
</evidence>
<accession>A0A8B8DZH7</accession>
<organism evidence="4 5">
    <name type="scientific">Crassostrea virginica</name>
    <name type="common">Eastern oyster</name>
    <dbReference type="NCBI Taxonomy" id="6565"/>
    <lineage>
        <taxon>Eukaryota</taxon>
        <taxon>Metazoa</taxon>
        <taxon>Spiralia</taxon>
        <taxon>Lophotrochozoa</taxon>
        <taxon>Mollusca</taxon>
        <taxon>Bivalvia</taxon>
        <taxon>Autobranchia</taxon>
        <taxon>Pteriomorphia</taxon>
        <taxon>Ostreida</taxon>
        <taxon>Ostreoidea</taxon>
        <taxon>Ostreidae</taxon>
        <taxon>Crassostrea</taxon>
    </lineage>
</organism>
<dbReference type="RefSeq" id="XP_022333677.1">
    <property type="nucleotide sequence ID" value="XM_022477969.1"/>
</dbReference>
<keyword evidence="1" id="KW-0812">Transmembrane</keyword>
<sequence>MFLVSLSLVMTVLVLNMHFRTPEERKVPAWMHKIFLRFGKRFLLRQSENKIQPAGVRKTSNVRLQNIRRYSDDHNRNRSAVFNMSTMDLQEATQSSFISLNVTNEINEITQSEQFSIRDDVMSIGGHVNEWQEIAMVMDRIFLISFIAITLVTTVVFLGMMDND</sequence>
<dbReference type="InterPro" id="IPR038050">
    <property type="entry name" value="Neuro_actylchol_rec"/>
</dbReference>
<dbReference type="InterPro" id="IPR006029">
    <property type="entry name" value="Neurotrans-gated_channel_TM"/>
</dbReference>